<gene>
    <name evidence="6" type="primary">gbh</name>
    <name evidence="6" type="ORF">Mrose_00639</name>
</gene>
<evidence type="ECO:0000256" key="5">
    <source>
        <dbReference type="RuleBase" id="RU003684"/>
    </source>
</evidence>
<feature type="binding site" evidence="4">
    <location>
        <position position="146"/>
    </location>
    <ligand>
        <name>Mn(2+)</name>
        <dbReference type="ChEBI" id="CHEBI:29035"/>
        <label>1</label>
    </ligand>
</feature>
<dbReference type="NCBIfam" id="TIGR01230">
    <property type="entry name" value="agmatinase"/>
    <property type="match status" value="1"/>
</dbReference>
<evidence type="ECO:0000313" key="7">
    <source>
        <dbReference type="Proteomes" id="UP000265341"/>
    </source>
</evidence>
<dbReference type="InterPro" id="IPR020855">
    <property type="entry name" value="Ureohydrolase_Mn_BS"/>
</dbReference>
<keyword evidence="3 5" id="KW-0378">Hydrolase</keyword>
<keyword evidence="2 4" id="KW-0479">Metal-binding</keyword>
<dbReference type="AlphaFoldDB" id="A0A399F2G3"/>
<evidence type="ECO:0000256" key="4">
    <source>
        <dbReference type="PIRSR" id="PIRSR036979-1"/>
    </source>
</evidence>
<evidence type="ECO:0000313" key="6">
    <source>
        <dbReference type="EMBL" id="RIH88811.1"/>
    </source>
</evidence>
<reference evidence="6 7" key="1">
    <citation type="submission" date="2018-08" db="EMBL/GenBank/DDBJ databases">
        <title>Meiothermus roseus NBRC 110900 genome sequencing project.</title>
        <authorList>
            <person name="Da Costa M.S."/>
            <person name="Albuquerque L."/>
            <person name="Raposo P."/>
            <person name="Froufe H.J.C."/>
            <person name="Barroso C.S."/>
            <person name="Egas C."/>
        </authorList>
    </citation>
    <scope>NUCLEOTIDE SEQUENCE [LARGE SCALE GENOMIC DNA]</scope>
    <source>
        <strain evidence="6 7">NBRC 110900</strain>
    </source>
</reference>
<dbReference type="PROSITE" id="PS01053">
    <property type="entry name" value="ARGINASE_1"/>
    <property type="match status" value="1"/>
</dbReference>
<dbReference type="GO" id="GO:0046872">
    <property type="term" value="F:metal ion binding"/>
    <property type="evidence" value="ECO:0007669"/>
    <property type="project" value="UniProtKB-KW"/>
</dbReference>
<dbReference type="EC" id="3.5.3.7" evidence="6"/>
<dbReference type="GO" id="GO:0033389">
    <property type="term" value="P:putrescine biosynthetic process from arginine, via agmatine"/>
    <property type="evidence" value="ECO:0007669"/>
    <property type="project" value="TreeGrafter"/>
</dbReference>
<dbReference type="Proteomes" id="UP000265341">
    <property type="component" value="Unassembled WGS sequence"/>
</dbReference>
<dbReference type="PIRSF" id="PIRSF036979">
    <property type="entry name" value="Arginase"/>
    <property type="match status" value="1"/>
</dbReference>
<comment type="caution">
    <text evidence="6">The sequence shown here is derived from an EMBL/GenBank/DDBJ whole genome shotgun (WGS) entry which is preliminary data.</text>
</comment>
<dbReference type="GO" id="GO:0008783">
    <property type="term" value="F:agmatinase activity"/>
    <property type="evidence" value="ECO:0007669"/>
    <property type="project" value="TreeGrafter"/>
</dbReference>
<dbReference type="PROSITE" id="PS51409">
    <property type="entry name" value="ARGINASE_2"/>
    <property type="match status" value="1"/>
</dbReference>
<organism evidence="6 7">
    <name type="scientific">Calidithermus roseus</name>
    <dbReference type="NCBI Taxonomy" id="1644118"/>
    <lineage>
        <taxon>Bacteria</taxon>
        <taxon>Thermotogati</taxon>
        <taxon>Deinococcota</taxon>
        <taxon>Deinococci</taxon>
        <taxon>Thermales</taxon>
        <taxon>Thermaceae</taxon>
        <taxon>Calidithermus</taxon>
    </lineage>
</organism>
<dbReference type="CDD" id="cd11592">
    <property type="entry name" value="Agmatinase_PAH"/>
    <property type="match status" value="1"/>
</dbReference>
<dbReference type="InterPro" id="IPR005925">
    <property type="entry name" value="Agmatinase-rel"/>
</dbReference>
<dbReference type="OrthoDB" id="9788689at2"/>
<dbReference type="PANTHER" id="PTHR11358:SF26">
    <property type="entry name" value="GUANIDINO ACID HYDROLASE, MITOCHONDRIAL"/>
    <property type="match status" value="1"/>
</dbReference>
<proteinExistence type="inferred from homology"/>
<dbReference type="EMBL" id="QWLA01000007">
    <property type="protein sequence ID" value="RIH88811.1"/>
    <property type="molecule type" value="Genomic_DNA"/>
</dbReference>
<dbReference type="Gene3D" id="3.40.800.10">
    <property type="entry name" value="Ureohydrolase domain"/>
    <property type="match status" value="1"/>
</dbReference>
<feature type="binding site" evidence="4">
    <location>
        <position position="123"/>
    </location>
    <ligand>
        <name>Mn(2+)</name>
        <dbReference type="ChEBI" id="CHEBI:29035"/>
        <label>1</label>
    </ligand>
</feature>
<dbReference type="GO" id="GO:0047971">
    <property type="term" value="F:guanidinobutyrase activity"/>
    <property type="evidence" value="ECO:0007669"/>
    <property type="project" value="UniProtKB-EC"/>
</dbReference>
<sequence length="314" mass="34979">MKHQPASSLESPRFAGVRTFMRLPHLRTLEEVDFVVLGIPFDDATTHRPGARFGPESIRRTSIMLRPWNPYWDVKIFDYLSGVDYGDVPVVPGYLEDTYTRIQAEFERIGRAGVIPLAMGGDHSVTLGELRGLAQVYGPLALVHIDAHLDTLDQYFGRKYNHGTPFRRAVEEGLVDPAHSIQVGIRGSNYGPEDYEGSRALGYELIPMYEVQRIGLEETLKRIHERVGQRACFISLDIDAVDPAYAPGTGTPEVEGFTSREIMALVRGLKGLEFKGADVVEVLPAIDPGEITPYLAANLIYEFISLLALRHKEG</sequence>
<dbReference type="InterPro" id="IPR023696">
    <property type="entry name" value="Ureohydrolase_dom_sf"/>
</dbReference>
<comment type="similarity">
    <text evidence="1">Belongs to the arginase family. Agmatinase subfamily.</text>
</comment>
<feature type="binding site" evidence="4">
    <location>
        <position position="150"/>
    </location>
    <ligand>
        <name>Mn(2+)</name>
        <dbReference type="ChEBI" id="CHEBI:29035"/>
        <label>1</label>
    </ligand>
</feature>
<evidence type="ECO:0000256" key="1">
    <source>
        <dbReference type="ARBA" id="ARBA00009227"/>
    </source>
</evidence>
<keyword evidence="4" id="KW-0464">Manganese</keyword>
<dbReference type="PANTHER" id="PTHR11358">
    <property type="entry name" value="ARGINASE/AGMATINASE"/>
    <property type="match status" value="1"/>
</dbReference>
<protein>
    <submittedName>
        <fullName evidence="6">Guanidinobutyrase</fullName>
        <ecNumber evidence="6">3.5.3.7</ecNumber>
    </submittedName>
</protein>
<feature type="binding site" evidence="4">
    <location>
        <position position="237"/>
    </location>
    <ligand>
        <name>Mn(2+)</name>
        <dbReference type="ChEBI" id="CHEBI:29035"/>
        <label>1</label>
    </ligand>
</feature>
<dbReference type="SUPFAM" id="SSF52768">
    <property type="entry name" value="Arginase/deacetylase"/>
    <property type="match status" value="1"/>
</dbReference>
<keyword evidence="7" id="KW-1185">Reference proteome</keyword>
<evidence type="ECO:0000256" key="3">
    <source>
        <dbReference type="ARBA" id="ARBA00022801"/>
    </source>
</evidence>
<accession>A0A399F2G3</accession>
<dbReference type="Pfam" id="PF00491">
    <property type="entry name" value="Arginase"/>
    <property type="match status" value="1"/>
</dbReference>
<evidence type="ECO:0000256" key="2">
    <source>
        <dbReference type="ARBA" id="ARBA00022723"/>
    </source>
</evidence>
<dbReference type="InterPro" id="IPR006035">
    <property type="entry name" value="Ureohydrolase"/>
</dbReference>
<dbReference type="RefSeq" id="WP_119275989.1">
    <property type="nucleotide sequence ID" value="NZ_QWLA01000007.1"/>
</dbReference>
<feature type="binding site" evidence="4">
    <location>
        <position position="239"/>
    </location>
    <ligand>
        <name>Mn(2+)</name>
        <dbReference type="ChEBI" id="CHEBI:29035"/>
        <label>1</label>
    </ligand>
</feature>
<comment type="cofactor">
    <cofactor evidence="4">
        <name>Mn(2+)</name>
        <dbReference type="ChEBI" id="CHEBI:29035"/>
    </cofactor>
    <text evidence="4">Binds 2 manganese ions per subunit.</text>
</comment>
<feature type="binding site" evidence="4">
    <location>
        <position position="148"/>
    </location>
    <ligand>
        <name>Mn(2+)</name>
        <dbReference type="ChEBI" id="CHEBI:29035"/>
        <label>1</label>
    </ligand>
</feature>
<name>A0A399F2G3_9DEIN</name>